<dbReference type="GO" id="GO:0003735">
    <property type="term" value="F:structural constituent of ribosome"/>
    <property type="evidence" value="ECO:0007669"/>
    <property type="project" value="InterPro"/>
</dbReference>
<dbReference type="OMA" id="KGAVEYW"/>
<reference evidence="6" key="3">
    <citation type="journal article" date="2021" name="Int. J. Parasitol.">
        <title>Comparative analysis of gene expression between Babesia bovis blood stages and kinetes allowed by improved genome annotation.</title>
        <authorList>
            <person name="Ueti M.W."/>
            <person name="Johnson W.C."/>
            <person name="Kappmeyer L.S."/>
            <person name="Herndon D.R."/>
            <person name="Mousel M.R."/>
            <person name="Reif K.E."/>
            <person name="Taus N.S."/>
            <person name="Ifeonu O.O."/>
            <person name="Silva J.C."/>
            <person name="Suarez C.E."/>
            <person name="Brayton K.A."/>
        </authorList>
    </citation>
    <scope>NUCLEOTIDE SEQUENCE [LARGE SCALE GENOMIC DNA]</scope>
</reference>
<dbReference type="AlphaFoldDB" id="A7AXG8"/>
<organism evidence="5 6">
    <name type="scientific">Babesia bovis</name>
    <dbReference type="NCBI Taxonomy" id="5865"/>
    <lineage>
        <taxon>Eukaryota</taxon>
        <taxon>Sar</taxon>
        <taxon>Alveolata</taxon>
        <taxon>Apicomplexa</taxon>
        <taxon>Aconoidasida</taxon>
        <taxon>Piroplasmida</taxon>
        <taxon>Babesiidae</taxon>
        <taxon>Babesia</taxon>
    </lineage>
</organism>
<dbReference type="GO" id="GO:1990904">
    <property type="term" value="C:ribonucleoprotein complex"/>
    <property type="evidence" value="ECO:0007669"/>
    <property type="project" value="UniProtKB-KW"/>
</dbReference>
<dbReference type="PANTHER" id="PTHR12220:SF13">
    <property type="entry name" value="LARGE RIBOSOMAL SUBUNIT PROTEIN UL16M"/>
    <property type="match status" value="1"/>
</dbReference>
<evidence type="ECO:0000313" key="6">
    <source>
        <dbReference type="Proteomes" id="UP000002173"/>
    </source>
</evidence>
<keyword evidence="2 4" id="KW-0689">Ribosomal protein</keyword>
<dbReference type="PROSITE" id="PS00701">
    <property type="entry name" value="RIBOSOMAL_L16_2"/>
    <property type="match status" value="1"/>
</dbReference>
<dbReference type="InterPro" id="IPR047873">
    <property type="entry name" value="Ribosomal_uL16"/>
</dbReference>
<gene>
    <name evidence="5" type="ORF">BBOV_V000410</name>
</gene>
<proteinExistence type="inferred from homology"/>
<name>A7AXG8_BABBO</name>
<reference evidence="6" key="2">
    <citation type="journal article" date="2020" name="Data Brief">
        <title>Transcriptome dataset of Babesia bovis life stages within vertebrate and invertebrate hosts.</title>
        <authorList>
            <person name="Ueti M.W."/>
            <person name="Johnson W.C."/>
            <person name="Kappmeyer L.S."/>
            <person name="Herndon D.R."/>
            <person name="Mousel M.R."/>
            <person name="Reif K.E."/>
            <person name="Taus N.S."/>
            <person name="Ifeonu O.O."/>
            <person name="Silva J.C."/>
            <person name="Suarez C.E."/>
            <person name="Brayton K.A."/>
        </authorList>
    </citation>
    <scope>NUCLEOTIDE SEQUENCE [LARGE SCALE GENOMIC DNA]</scope>
</reference>
<dbReference type="SUPFAM" id="SSF54686">
    <property type="entry name" value="Ribosomal protein L16p/L10e"/>
    <property type="match status" value="1"/>
</dbReference>
<sequence>MANLRHIFNKKYNNNHSIKLQKINRNNKLHYGDWGIISCEEGVVTPNQIETVRCLLSKSIKHIGKMWTKILPDKLVTRRPKDSRMGSGKGKPHVWVFVVRPGDILFEATQIPLYSLIKTFKLLRHKLPIKTKLIYKNGIYSN</sequence>
<dbReference type="PANTHER" id="PTHR12220">
    <property type="entry name" value="50S/60S RIBOSOMAL PROTEIN L16"/>
    <property type="match status" value="1"/>
</dbReference>
<protein>
    <submittedName>
        <fullName evidence="5">Rpl16</fullName>
    </submittedName>
</protein>
<dbReference type="GO" id="GO:0005840">
    <property type="term" value="C:ribosome"/>
    <property type="evidence" value="ECO:0007669"/>
    <property type="project" value="UniProtKB-KW"/>
</dbReference>
<dbReference type="InterPro" id="IPR000114">
    <property type="entry name" value="Ribosomal_uL16_bact-type"/>
</dbReference>
<dbReference type="Proteomes" id="UP000002173">
    <property type="component" value="Unassembled WGS sequence"/>
</dbReference>
<dbReference type="PRINTS" id="PR00060">
    <property type="entry name" value="RIBOSOMALL16"/>
</dbReference>
<evidence type="ECO:0000256" key="4">
    <source>
        <dbReference type="RuleBase" id="RU004413"/>
    </source>
</evidence>
<comment type="caution">
    <text evidence="5">The sequence shown here is derived from an EMBL/GenBank/DDBJ whole genome shotgun (WGS) entry which is preliminary data.</text>
</comment>
<dbReference type="Gene3D" id="3.90.1170.10">
    <property type="entry name" value="Ribosomal protein L10e/L16"/>
    <property type="match status" value="1"/>
</dbReference>
<dbReference type="GO" id="GO:0006412">
    <property type="term" value="P:translation"/>
    <property type="evidence" value="ECO:0007669"/>
    <property type="project" value="InterPro"/>
</dbReference>
<dbReference type="Pfam" id="PF00252">
    <property type="entry name" value="Ribosomal_L16"/>
    <property type="match status" value="1"/>
</dbReference>
<dbReference type="CDD" id="cd01433">
    <property type="entry name" value="Ribosomal_L16_L10e"/>
    <property type="match status" value="1"/>
</dbReference>
<accession>A7AXG8</accession>
<dbReference type="InterPro" id="IPR016180">
    <property type="entry name" value="Ribosomal_uL16_dom"/>
</dbReference>
<dbReference type="FunCoup" id="A7AXG8">
    <property type="interactions" value="4"/>
</dbReference>
<evidence type="ECO:0000313" key="5">
    <source>
        <dbReference type="EMBL" id="EDO05091.1"/>
    </source>
</evidence>
<dbReference type="STRING" id="5865.A7AXG8"/>
<dbReference type="InterPro" id="IPR020798">
    <property type="entry name" value="Ribosomal_uL16_CS"/>
</dbReference>
<dbReference type="InterPro" id="IPR036920">
    <property type="entry name" value="Ribosomal_uL16_sf"/>
</dbReference>
<keyword evidence="6" id="KW-1185">Reference proteome</keyword>
<comment type="similarity">
    <text evidence="1 4">Belongs to the universal ribosomal protein uL16 family.</text>
</comment>
<reference evidence="5 6" key="1">
    <citation type="journal article" date="2007" name="PLoS Pathog.">
        <title>Genome sequence of Babesia bovis and comparative analysis of apicomplexan hemoprotozoa.</title>
        <authorList>
            <person name="Brayton K.A."/>
            <person name="Lau A.O.T."/>
            <person name="Herndon D.R."/>
            <person name="Hannick L."/>
            <person name="Kappmeyer L.S."/>
            <person name="Berens S.J."/>
            <person name="Bidwell S.L."/>
            <person name="Brown W.C."/>
            <person name="Crabtree J."/>
            <person name="Fadrosh D."/>
            <person name="Feldblum T."/>
            <person name="Forberger H.A."/>
            <person name="Haas B.J."/>
            <person name="Howell J.M."/>
            <person name="Khouri H."/>
            <person name="Koo H."/>
            <person name="Mann D.J."/>
            <person name="Norimine J."/>
            <person name="Paulsen I.T."/>
            <person name="Radune D."/>
            <person name="Ren Q."/>
            <person name="Smith R.K. Jr."/>
            <person name="Suarez C.E."/>
            <person name="White O."/>
            <person name="Wortman J.R."/>
            <person name="Knowles D.P. Jr."/>
            <person name="McElwain T.F."/>
            <person name="Nene V.M."/>
        </authorList>
    </citation>
    <scope>NUCLEOTIDE SEQUENCE [LARGE SCALE GENOMIC DNA]</scope>
    <source>
        <strain evidence="5">T2Bo</strain>
    </source>
</reference>
<evidence type="ECO:0000256" key="3">
    <source>
        <dbReference type="ARBA" id="ARBA00023274"/>
    </source>
</evidence>
<dbReference type="NCBIfam" id="TIGR01164">
    <property type="entry name" value="rplP_bact"/>
    <property type="match status" value="1"/>
</dbReference>
<dbReference type="GO" id="GO:0019843">
    <property type="term" value="F:rRNA binding"/>
    <property type="evidence" value="ECO:0007669"/>
    <property type="project" value="InterPro"/>
</dbReference>
<evidence type="ECO:0000256" key="2">
    <source>
        <dbReference type="ARBA" id="ARBA00022980"/>
    </source>
</evidence>
<evidence type="ECO:0000256" key="1">
    <source>
        <dbReference type="ARBA" id="ARBA00008931"/>
    </source>
</evidence>
<dbReference type="VEuPathDB" id="PiroplasmaDB:BBOV_V000410"/>
<keyword evidence="3 4" id="KW-0687">Ribonucleoprotein</keyword>
<dbReference type="EMBL" id="AAXT01000007">
    <property type="protein sequence ID" value="EDO05091.1"/>
    <property type="molecule type" value="Genomic_DNA"/>
</dbReference>
<dbReference type="InParanoid" id="A7AXG8"/>